<evidence type="ECO:0000256" key="2">
    <source>
        <dbReference type="SAM" id="MobiDB-lite"/>
    </source>
</evidence>
<feature type="region of interest" description="Disordered" evidence="2">
    <location>
        <begin position="1"/>
        <end position="41"/>
    </location>
</feature>
<dbReference type="PANTHER" id="PTHR13138:SF3">
    <property type="entry name" value="CD2 ANTIGEN CYTOPLASMIC TAIL-BINDING PROTEIN 2"/>
    <property type="match status" value="1"/>
</dbReference>
<dbReference type="GO" id="GO:0005682">
    <property type="term" value="C:U5 snRNP"/>
    <property type="evidence" value="ECO:0007669"/>
    <property type="project" value="InterPro"/>
</dbReference>
<feature type="coiled-coil region" evidence="1">
    <location>
        <begin position="452"/>
        <end position="513"/>
    </location>
</feature>
<dbReference type="InterPro" id="IPR041591">
    <property type="entry name" value="OCRE"/>
</dbReference>
<keyword evidence="5" id="KW-1185">Reference proteome</keyword>
<feature type="region of interest" description="Disordered" evidence="2">
    <location>
        <begin position="66"/>
        <end position="95"/>
    </location>
</feature>
<reference evidence="4 5" key="1">
    <citation type="submission" date="2020-02" db="EMBL/GenBank/DDBJ databases">
        <authorList>
            <person name="Ma Q."/>
            <person name="Huang Y."/>
            <person name="Song X."/>
            <person name="Pei D."/>
        </authorList>
    </citation>
    <scope>NUCLEOTIDE SEQUENCE [LARGE SCALE GENOMIC DNA]</scope>
    <source>
        <strain evidence="4">Sxm20200214</strain>
        <tissue evidence="4">Leaf</tissue>
    </source>
</reference>
<dbReference type="Proteomes" id="UP000886595">
    <property type="component" value="Unassembled WGS sequence"/>
</dbReference>
<accession>A0A8X7V4J6</accession>
<feature type="compositionally biased region" description="Basic and acidic residues" evidence="2">
    <location>
        <begin position="158"/>
        <end position="168"/>
    </location>
</feature>
<sequence length="601" mass="68751">MAESSSRKNLKRSFLEDEDSDKQPPEKRVRFPKGKKAKPEQIVEEETIARRQARDAASERARLRNLNTASLFTDDDGTDDPEERYENDGNRTEDGIQIEAFSLDREKEEGYFDADGNYVEYVVEKEDKDAWLDSIEMNPMYIGRSAANDTEKEEDGGDEKPADELSKEDIGVLKRRIASVLEPGETVLRALRRLKGNSNNRKEKMTSETKVIFDQLTEDADKLIQNGDYNVYNEDQEVFQREVDEYERLARASEKACDMFGDDEEDTAGAMQQGVTNDGSDYVYDESTGEKRVRFPKGKKPKPEQIVEEDTVARRQARDAALERARLRNLNTASLFTDDDGIDQPEEIYENDGNRTEDGIQIEAFSLDREKEEGYFDADGNYVEYVREKEDKDAWLDSIEMNPMYIGRSAANDTGMEEDGGDEKPADELSREDIGVLKRRIASVLEPGETVLRALRRLKGNTNNRKEKMNSETKLIFDQLTEDANKLIQNGDYNVYNEDQEVFQREVDEYERLARASEKACDMFGDDEEDTAGAMQQGVTNDGSDYVYDETSGYYYSSSLGYYYDPNTGLYCYAATGKWYKYNAETKEYEEVVAEVAPVEV</sequence>
<dbReference type="Pfam" id="PF17780">
    <property type="entry name" value="OCRE"/>
    <property type="match status" value="1"/>
</dbReference>
<name>A0A8X7V4J6_BRACI</name>
<feature type="compositionally biased region" description="Basic and acidic residues" evidence="2">
    <location>
        <begin position="84"/>
        <end position="94"/>
    </location>
</feature>
<protein>
    <recommendedName>
        <fullName evidence="3">OCRE domain-containing protein</fullName>
    </recommendedName>
</protein>
<evidence type="ECO:0000313" key="5">
    <source>
        <dbReference type="Proteomes" id="UP000886595"/>
    </source>
</evidence>
<evidence type="ECO:0000259" key="3">
    <source>
        <dbReference type="Pfam" id="PF17780"/>
    </source>
</evidence>
<organism evidence="4 5">
    <name type="scientific">Brassica carinata</name>
    <name type="common">Ethiopian mustard</name>
    <name type="synonym">Abyssinian cabbage</name>
    <dbReference type="NCBI Taxonomy" id="52824"/>
    <lineage>
        <taxon>Eukaryota</taxon>
        <taxon>Viridiplantae</taxon>
        <taxon>Streptophyta</taxon>
        <taxon>Embryophyta</taxon>
        <taxon>Tracheophyta</taxon>
        <taxon>Spermatophyta</taxon>
        <taxon>Magnoliopsida</taxon>
        <taxon>eudicotyledons</taxon>
        <taxon>Gunneridae</taxon>
        <taxon>Pentapetalae</taxon>
        <taxon>rosids</taxon>
        <taxon>malvids</taxon>
        <taxon>Brassicales</taxon>
        <taxon>Brassicaceae</taxon>
        <taxon>Brassiceae</taxon>
        <taxon>Brassica</taxon>
    </lineage>
</organism>
<feature type="domain" description="OCRE" evidence="3">
    <location>
        <begin position="543"/>
        <end position="592"/>
    </location>
</feature>
<dbReference type="EMBL" id="JAAMPC010000008">
    <property type="protein sequence ID" value="KAG2300736.1"/>
    <property type="molecule type" value="Genomic_DNA"/>
</dbReference>
<feature type="compositionally biased region" description="Acidic residues" evidence="2">
    <location>
        <begin position="73"/>
        <end position="83"/>
    </location>
</feature>
<feature type="region of interest" description="Disordered" evidence="2">
    <location>
        <begin position="410"/>
        <end position="431"/>
    </location>
</feature>
<evidence type="ECO:0000313" key="4">
    <source>
        <dbReference type="EMBL" id="KAG2300736.1"/>
    </source>
</evidence>
<dbReference type="AlphaFoldDB" id="A0A8X7V4J6"/>
<feature type="region of interest" description="Disordered" evidence="2">
    <location>
        <begin position="143"/>
        <end position="168"/>
    </location>
</feature>
<dbReference type="OrthoDB" id="331341at2759"/>
<feature type="compositionally biased region" description="Basic and acidic residues" evidence="2">
    <location>
        <begin position="422"/>
        <end position="431"/>
    </location>
</feature>
<gene>
    <name evidence="4" type="ORF">Bca52824_037208</name>
</gene>
<keyword evidence="1" id="KW-0175">Coiled coil</keyword>
<dbReference type="InterPro" id="IPR039905">
    <property type="entry name" value="CD2BP2/Lin1"/>
</dbReference>
<dbReference type="PANTHER" id="PTHR13138">
    <property type="entry name" value="PROTEIN LIN1"/>
    <property type="match status" value="1"/>
</dbReference>
<proteinExistence type="predicted"/>
<comment type="caution">
    <text evidence="4">The sequence shown here is derived from an EMBL/GenBank/DDBJ whole genome shotgun (WGS) entry which is preliminary data.</text>
</comment>
<evidence type="ECO:0000256" key="1">
    <source>
        <dbReference type="SAM" id="Coils"/>
    </source>
</evidence>